<keyword evidence="5" id="KW-0456">Lyase</keyword>
<dbReference type="InterPro" id="IPR001597">
    <property type="entry name" value="ArAA_b-elim_lyase/Thr_aldolase"/>
</dbReference>
<dbReference type="GO" id="GO:0005829">
    <property type="term" value="C:cytosol"/>
    <property type="evidence" value="ECO:0007669"/>
    <property type="project" value="TreeGrafter"/>
</dbReference>
<dbReference type="GO" id="GO:0006567">
    <property type="term" value="P:L-threonine catabolic process"/>
    <property type="evidence" value="ECO:0007669"/>
    <property type="project" value="TreeGrafter"/>
</dbReference>
<dbReference type="InterPro" id="IPR015424">
    <property type="entry name" value="PyrdxlP-dep_Trfase"/>
</dbReference>
<evidence type="ECO:0000313" key="5">
    <source>
        <dbReference type="EMBL" id="SDE99418.1"/>
    </source>
</evidence>
<dbReference type="GO" id="GO:0006545">
    <property type="term" value="P:glycine biosynthetic process"/>
    <property type="evidence" value="ECO:0007669"/>
    <property type="project" value="TreeGrafter"/>
</dbReference>
<name>A0A1G7HGA6_9DEIN</name>
<keyword evidence="6" id="KW-1185">Reference proteome</keyword>
<comment type="cofactor">
    <cofactor evidence="1">
        <name>pyridoxal 5'-phosphate</name>
        <dbReference type="ChEBI" id="CHEBI:597326"/>
    </cofactor>
</comment>
<dbReference type="AlphaFoldDB" id="A0A1G7HGA6"/>
<protein>
    <submittedName>
        <fullName evidence="5">Beta-eliminating lyase</fullName>
    </submittedName>
</protein>
<dbReference type="EMBL" id="FNBC01000019">
    <property type="protein sequence ID" value="SDE99418.1"/>
    <property type="molecule type" value="Genomic_DNA"/>
</dbReference>
<reference evidence="6" key="1">
    <citation type="submission" date="2016-10" db="EMBL/GenBank/DDBJ databases">
        <authorList>
            <person name="Varghese N."/>
            <person name="Submissions S."/>
        </authorList>
    </citation>
    <scope>NUCLEOTIDE SEQUENCE [LARGE SCALE GENOMIC DNA]</scope>
    <source>
        <strain evidence="6">CGMCC 1.6992</strain>
    </source>
</reference>
<comment type="similarity">
    <text evidence="2">Belongs to the threonine aldolase family.</text>
</comment>
<organism evidence="5 6">
    <name type="scientific">Thermus arciformis</name>
    <dbReference type="NCBI Taxonomy" id="482827"/>
    <lineage>
        <taxon>Bacteria</taxon>
        <taxon>Thermotogati</taxon>
        <taxon>Deinococcota</taxon>
        <taxon>Deinococci</taxon>
        <taxon>Thermales</taxon>
        <taxon>Thermaceae</taxon>
        <taxon>Thermus</taxon>
    </lineage>
</organism>
<dbReference type="Pfam" id="PF01212">
    <property type="entry name" value="Beta_elim_lyase"/>
    <property type="match status" value="1"/>
</dbReference>
<evidence type="ECO:0000259" key="4">
    <source>
        <dbReference type="Pfam" id="PF01212"/>
    </source>
</evidence>
<gene>
    <name evidence="5" type="ORF">SAMN04488243_11935</name>
</gene>
<dbReference type="OrthoDB" id="9774495at2"/>
<dbReference type="Proteomes" id="UP000199446">
    <property type="component" value="Unassembled WGS sequence"/>
</dbReference>
<dbReference type="STRING" id="482827.SAMN04488243_11935"/>
<accession>A0A1G7HGA6</accession>
<dbReference type="InterPro" id="IPR015421">
    <property type="entry name" value="PyrdxlP-dep_Trfase_major"/>
</dbReference>
<sequence length="74" mass="7979">MRLVDLRSDTLTRPTPAMRKAMAEAEVGDDVYGEDPTVSRLQAMAAEMLGAEAALFFPTGTMANQVALLHSSPR</sequence>
<feature type="domain" description="Aromatic amino acid beta-eliminating lyase/threonine aldolase" evidence="4">
    <location>
        <begin position="5"/>
        <end position="69"/>
    </location>
</feature>
<dbReference type="Gene3D" id="3.40.640.10">
    <property type="entry name" value="Type I PLP-dependent aspartate aminotransferase-like (Major domain)"/>
    <property type="match status" value="1"/>
</dbReference>
<evidence type="ECO:0000256" key="3">
    <source>
        <dbReference type="ARBA" id="ARBA00022898"/>
    </source>
</evidence>
<keyword evidence="3" id="KW-0663">Pyridoxal phosphate</keyword>
<dbReference type="GO" id="GO:0008732">
    <property type="term" value="F:L-allo-threonine aldolase activity"/>
    <property type="evidence" value="ECO:0007669"/>
    <property type="project" value="TreeGrafter"/>
</dbReference>
<dbReference type="PANTHER" id="PTHR48097:SF9">
    <property type="entry name" value="L-THREONINE ALDOLASE"/>
    <property type="match status" value="1"/>
</dbReference>
<evidence type="ECO:0000313" key="6">
    <source>
        <dbReference type="Proteomes" id="UP000199446"/>
    </source>
</evidence>
<proteinExistence type="inferred from homology"/>
<dbReference type="SUPFAM" id="SSF53383">
    <property type="entry name" value="PLP-dependent transferases"/>
    <property type="match status" value="1"/>
</dbReference>
<evidence type="ECO:0000256" key="1">
    <source>
        <dbReference type="ARBA" id="ARBA00001933"/>
    </source>
</evidence>
<dbReference type="PANTHER" id="PTHR48097">
    <property type="entry name" value="L-THREONINE ALDOLASE-RELATED"/>
    <property type="match status" value="1"/>
</dbReference>
<evidence type="ECO:0000256" key="2">
    <source>
        <dbReference type="ARBA" id="ARBA00006966"/>
    </source>
</evidence>